<dbReference type="EMBL" id="MARB01000004">
    <property type="protein sequence ID" value="ODJ88898.1"/>
    <property type="molecule type" value="Genomic_DNA"/>
</dbReference>
<evidence type="ECO:0000313" key="1">
    <source>
        <dbReference type="EMBL" id="ODJ88898.1"/>
    </source>
</evidence>
<protein>
    <submittedName>
        <fullName evidence="1">Uncharacterized protein</fullName>
    </submittedName>
</protein>
<gene>
    <name evidence="1" type="ORF">CODIS_09960</name>
</gene>
<proteinExistence type="predicted"/>
<organism evidence="1 2">
    <name type="scientific">Candidatus Thiodiazotropha endolucinida</name>
    <dbReference type="NCBI Taxonomy" id="1655433"/>
    <lineage>
        <taxon>Bacteria</taxon>
        <taxon>Pseudomonadati</taxon>
        <taxon>Pseudomonadota</taxon>
        <taxon>Gammaproteobacteria</taxon>
        <taxon>Chromatiales</taxon>
        <taxon>Sedimenticolaceae</taxon>
        <taxon>Candidatus Thiodiazotropha</taxon>
    </lineage>
</organism>
<sequence>MIFDPFEYRTSYIQMGRDFREASRMHDLSNDCFRKLTRTDLSQALEDLLPNLVNTPYPIDFQILAVT</sequence>
<name>A0A7Z0VNV6_9GAMM</name>
<evidence type="ECO:0000313" key="2">
    <source>
        <dbReference type="Proteomes" id="UP000094769"/>
    </source>
</evidence>
<reference evidence="1 2" key="1">
    <citation type="submission" date="2016-06" db="EMBL/GenBank/DDBJ databases">
        <title>Genome sequence of endosymbiont of Candidatus Endolucinida thiodiazotropha.</title>
        <authorList>
            <person name="Poehlein A."/>
            <person name="Koenig S."/>
            <person name="Heiden S.E."/>
            <person name="Thuermer A."/>
            <person name="Voget S."/>
            <person name="Daniel R."/>
            <person name="Markert S."/>
            <person name="Gros O."/>
            <person name="Schweder T."/>
        </authorList>
    </citation>
    <scope>NUCLEOTIDE SEQUENCE [LARGE SCALE GENOMIC DNA]</scope>
    <source>
        <strain evidence="1 2">COS</strain>
    </source>
</reference>
<keyword evidence="2" id="KW-1185">Reference proteome</keyword>
<comment type="caution">
    <text evidence="1">The sequence shown here is derived from an EMBL/GenBank/DDBJ whole genome shotgun (WGS) entry which is preliminary data.</text>
</comment>
<accession>A0A7Z0VNV6</accession>
<dbReference type="Proteomes" id="UP000094769">
    <property type="component" value="Unassembled WGS sequence"/>
</dbReference>
<dbReference type="AlphaFoldDB" id="A0A7Z0VNV6"/>